<evidence type="ECO:0000313" key="1">
    <source>
        <dbReference type="EMBL" id="MPC62423.1"/>
    </source>
</evidence>
<dbReference type="EMBL" id="VSRR010019656">
    <property type="protein sequence ID" value="MPC62423.1"/>
    <property type="molecule type" value="Genomic_DNA"/>
</dbReference>
<reference evidence="1 2" key="1">
    <citation type="submission" date="2019-05" db="EMBL/GenBank/DDBJ databases">
        <title>Another draft genome of Portunus trituberculatus and its Hox gene families provides insights of decapod evolution.</title>
        <authorList>
            <person name="Jeong J.-H."/>
            <person name="Song I."/>
            <person name="Kim S."/>
            <person name="Choi T."/>
            <person name="Kim D."/>
            <person name="Ryu S."/>
            <person name="Kim W."/>
        </authorList>
    </citation>
    <scope>NUCLEOTIDE SEQUENCE [LARGE SCALE GENOMIC DNA]</scope>
    <source>
        <tissue evidence="1">Muscle</tissue>
    </source>
</reference>
<keyword evidence="2" id="KW-1185">Reference proteome</keyword>
<name>A0A5B7GXN5_PORTR</name>
<gene>
    <name evidence="1" type="ORF">E2C01_056508</name>
</gene>
<accession>A0A5B7GXN5</accession>
<dbReference type="AlphaFoldDB" id="A0A5B7GXN5"/>
<evidence type="ECO:0000313" key="2">
    <source>
        <dbReference type="Proteomes" id="UP000324222"/>
    </source>
</evidence>
<sequence>MYVGCNVTYSFTQFKQLLPNLPYKPTPLRLPPLFNSRGLAGSFHLIIYYARGSQSLKPFPSSKTLCALLNIVNTCYMN</sequence>
<protein>
    <submittedName>
        <fullName evidence="1">Uncharacterized protein</fullName>
    </submittedName>
</protein>
<organism evidence="1 2">
    <name type="scientific">Portunus trituberculatus</name>
    <name type="common">Swimming crab</name>
    <name type="synonym">Neptunus trituberculatus</name>
    <dbReference type="NCBI Taxonomy" id="210409"/>
    <lineage>
        <taxon>Eukaryota</taxon>
        <taxon>Metazoa</taxon>
        <taxon>Ecdysozoa</taxon>
        <taxon>Arthropoda</taxon>
        <taxon>Crustacea</taxon>
        <taxon>Multicrustacea</taxon>
        <taxon>Malacostraca</taxon>
        <taxon>Eumalacostraca</taxon>
        <taxon>Eucarida</taxon>
        <taxon>Decapoda</taxon>
        <taxon>Pleocyemata</taxon>
        <taxon>Brachyura</taxon>
        <taxon>Eubrachyura</taxon>
        <taxon>Portunoidea</taxon>
        <taxon>Portunidae</taxon>
        <taxon>Portuninae</taxon>
        <taxon>Portunus</taxon>
    </lineage>
</organism>
<comment type="caution">
    <text evidence="1">The sequence shown here is derived from an EMBL/GenBank/DDBJ whole genome shotgun (WGS) entry which is preliminary data.</text>
</comment>
<proteinExistence type="predicted"/>
<dbReference type="Proteomes" id="UP000324222">
    <property type="component" value="Unassembled WGS sequence"/>
</dbReference>